<gene>
    <name evidence="2" type="ORF">HS088_TW16G00952</name>
</gene>
<dbReference type="Proteomes" id="UP000593562">
    <property type="component" value="Unassembled WGS sequence"/>
</dbReference>
<proteinExistence type="predicted"/>
<dbReference type="EMBL" id="JAAARO010000016">
    <property type="protein sequence ID" value="KAF5734503.1"/>
    <property type="molecule type" value="Genomic_DNA"/>
</dbReference>
<name>A0A7J7CKA7_TRIWF</name>
<accession>A0A7J7CKA7</accession>
<protein>
    <submittedName>
        <fullName evidence="2">Uncharacterized protein</fullName>
    </submittedName>
</protein>
<feature type="region of interest" description="Disordered" evidence="1">
    <location>
        <begin position="1"/>
        <end position="22"/>
    </location>
</feature>
<reference evidence="2 3" key="1">
    <citation type="journal article" date="2020" name="Nat. Commun.">
        <title>Genome of Tripterygium wilfordii and identification of cytochrome P450 involved in triptolide biosynthesis.</title>
        <authorList>
            <person name="Tu L."/>
            <person name="Su P."/>
            <person name="Zhang Z."/>
            <person name="Gao L."/>
            <person name="Wang J."/>
            <person name="Hu T."/>
            <person name="Zhou J."/>
            <person name="Zhang Y."/>
            <person name="Zhao Y."/>
            <person name="Liu Y."/>
            <person name="Song Y."/>
            <person name="Tong Y."/>
            <person name="Lu Y."/>
            <person name="Yang J."/>
            <person name="Xu C."/>
            <person name="Jia M."/>
            <person name="Peters R.J."/>
            <person name="Huang L."/>
            <person name="Gao W."/>
        </authorList>
    </citation>
    <scope>NUCLEOTIDE SEQUENCE [LARGE SCALE GENOMIC DNA]</scope>
    <source>
        <strain evidence="3">cv. XIE 37</strain>
        <tissue evidence="2">Leaf</tissue>
    </source>
</reference>
<evidence type="ECO:0000313" key="2">
    <source>
        <dbReference type="EMBL" id="KAF5734503.1"/>
    </source>
</evidence>
<comment type="caution">
    <text evidence="2">The sequence shown here is derived from an EMBL/GenBank/DDBJ whole genome shotgun (WGS) entry which is preliminary data.</text>
</comment>
<evidence type="ECO:0000313" key="3">
    <source>
        <dbReference type="Proteomes" id="UP000593562"/>
    </source>
</evidence>
<sequence>MQYAFSDSWYSPKEPNTLSSKFNNQRAGIRGCLASCKSLLSTDEGIKYDLHYKRAVEYLQLALDSSHPMLPALAPLIQVKFCSDIIFLQICRILIFRLLQL</sequence>
<evidence type="ECO:0000256" key="1">
    <source>
        <dbReference type="SAM" id="MobiDB-lite"/>
    </source>
</evidence>
<dbReference type="AlphaFoldDB" id="A0A7J7CKA7"/>
<keyword evidence="3" id="KW-1185">Reference proteome</keyword>
<dbReference type="InParanoid" id="A0A7J7CKA7"/>
<organism evidence="2 3">
    <name type="scientific">Tripterygium wilfordii</name>
    <name type="common">Thunder God vine</name>
    <dbReference type="NCBI Taxonomy" id="458696"/>
    <lineage>
        <taxon>Eukaryota</taxon>
        <taxon>Viridiplantae</taxon>
        <taxon>Streptophyta</taxon>
        <taxon>Embryophyta</taxon>
        <taxon>Tracheophyta</taxon>
        <taxon>Spermatophyta</taxon>
        <taxon>Magnoliopsida</taxon>
        <taxon>eudicotyledons</taxon>
        <taxon>Gunneridae</taxon>
        <taxon>Pentapetalae</taxon>
        <taxon>rosids</taxon>
        <taxon>fabids</taxon>
        <taxon>Celastrales</taxon>
        <taxon>Celastraceae</taxon>
        <taxon>Tripterygium</taxon>
    </lineage>
</organism>